<accession>X0KP74</accession>
<evidence type="ECO:0000256" key="1">
    <source>
        <dbReference type="SAM" id="MobiDB-lite"/>
    </source>
</evidence>
<feature type="compositionally biased region" description="Acidic residues" evidence="1">
    <location>
        <begin position="92"/>
        <end position="114"/>
    </location>
</feature>
<dbReference type="EMBL" id="JH658022">
    <property type="protein sequence ID" value="EXM15389.1"/>
    <property type="molecule type" value="Genomic_DNA"/>
</dbReference>
<dbReference type="HOGENOM" id="CLU_1796547_0_0_1"/>
<feature type="region of interest" description="Disordered" evidence="1">
    <location>
        <begin position="90"/>
        <end position="133"/>
    </location>
</feature>
<protein>
    <submittedName>
        <fullName evidence="2">Uncharacterized protein</fullName>
    </submittedName>
</protein>
<reference evidence="2" key="1">
    <citation type="submission" date="2011-11" db="EMBL/GenBank/DDBJ databases">
        <title>The Genome Sequence of Fusarium oxysporum Cotton.</title>
        <authorList>
            <consortium name="The Broad Institute Genome Sequencing Platform"/>
            <person name="Ma L.-J."/>
            <person name="Gale L.R."/>
            <person name="Schwartz D.C."/>
            <person name="Zhou S."/>
            <person name="Corby-Kistler H."/>
            <person name="Young S.K."/>
            <person name="Zeng Q."/>
            <person name="Gargeya S."/>
            <person name="Fitzgerald M."/>
            <person name="Haas B."/>
            <person name="Abouelleil A."/>
            <person name="Alvarado L."/>
            <person name="Arachchi H.M."/>
            <person name="Berlin A."/>
            <person name="Brown A."/>
            <person name="Chapman S.B."/>
            <person name="Chen Z."/>
            <person name="Dunbar C."/>
            <person name="Freedman E."/>
            <person name="Gearin G."/>
            <person name="Goldberg J."/>
            <person name="Griggs A."/>
            <person name="Gujja S."/>
            <person name="Heiman D."/>
            <person name="Howarth C."/>
            <person name="Larson L."/>
            <person name="Lui A."/>
            <person name="MacDonald P.J.P."/>
            <person name="Montmayeur A."/>
            <person name="Murphy C."/>
            <person name="Neiman D."/>
            <person name="Pearson M."/>
            <person name="Priest M."/>
            <person name="Roberts A."/>
            <person name="Saif S."/>
            <person name="Shea T."/>
            <person name="Shenoy N."/>
            <person name="Sisk P."/>
            <person name="Stolte C."/>
            <person name="Sykes S."/>
            <person name="Wortman J."/>
            <person name="Nusbaum C."/>
            <person name="Birren B."/>
        </authorList>
    </citation>
    <scope>NUCLEOTIDE SEQUENCE [LARGE SCALE GENOMIC DNA]</scope>
    <source>
        <strain evidence="2">25433</strain>
    </source>
</reference>
<proteinExistence type="predicted"/>
<sequence>MEDERKIAAVLEALDALLDRCEDTAHPRTRDRLTGIRLKRKQFWFIEAIWNHESLSDLDTQSPRTWLSLPGTKNSSLGGFMQRRLSHNYSEDGCEDEDEENVIESSEEDCEYWSDESQVVRHTRNEEPRGDEQVSQFYSAKFLQ</sequence>
<name>X0KP74_FUSOX</name>
<dbReference type="AlphaFoldDB" id="X0KP74"/>
<reference evidence="2" key="2">
    <citation type="submission" date="2012-05" db="EMBL/GenBank/DDBJ databases">
        <title>The Genome Annotation of Fusarium oxysporum Cotton.</title>
        <authorList>
            <consortium name="The Broad Institute Genomics Platform"/>
            <person name="Ma L.-J."/>
            <person name="Corby-Kistler H."/>
            <person name="Broz K."/>
            <person name="Gale L.R."/>
            <person name="Jonkers W."/>
            <person name="O'Donnell K."/>
            <person name="Ploetz R."/>
            <person name="Steinberg C."/>
            <person name="Schwartz D.C."/>
            <person name="VanEtten H."/>
            <person name="Zhou S."/>
            <person name="Young S.K."/>
            <person name="Zeng Q."/>
            <person name="Gargeya S."/>
            <person name="Fitzgerald M."/>
            <person name="Abouelleil A."/>
            <person name="Alvarado L."/>
            <person name="Chapman S.B."/>
            <person name="Gainer-Dewar J."/>
            <person name="Goldberg J."/>
            <person name="Griggs A."/>
            <person name="Gujja S."/>
            <person name="Hansen M."/>
            <person name="Howarth C."/>
            <person name="Imamovic A."/>
            <person name="Ireland A."/>
            <person name="Larimer J."/>
            <person name="McCowan C."/>
            <person name="Murphy C."/>
            <person name="Pearson M."/>
            <person name="Poon T.W."/>
            <person name="Priest M."/>
            <person name="Roberts A."/>
            <person name="Saif S."/>
            <person name="Shea T."/>
            <person name="Sykes S."/>
            <person name="Wortman J."/>
            <person name="Nusbaum C."/>
            <person name="Birren B."/>
        </authorList>
    </citation>
    <scope>NUCLEOTIDE SEQUENCE</scope>
    <source>
        <strain evidence="2">25433</strain>
    </source>
</reference>
<feature type="compositionally biased region" description="Basic and acidic residues" evidence="1">
    <location>
        <begin position="123"/>
        <end position="132"/>
    </location>
</feature>
<evidence type="ECO:0000313" key="2">
    <source>
        <dbReference type="EMBL" id="EXM15389.1"/>
    </source>
</evidence>
<dbReference type="Proteomes" id="UP000030701">
    <property type="component" value="Unassembled WGS sequence"/>
</dbReference>
<organism evidence="2">
    <name type="scientific">Fusarium oxysporum f. sp. vasinfectum 25433</name>
    <dbReference type="NCBI Taxonomy" id="1089449"/>
    <lineage>
        <taxon>Eukaryota</taxon>
        <taxon>Fungi</taxon>
        <taxon>Dikarya</taxon>
        <taxon>Ascomycota</taxon>
        <taxon>Pezizomycotina</taxon>
        <taxon>Sordariomycetes</taxon>
        <taxon>Hypocreomycetidae</taxon>
        <taxon>Hypocreales</taxon>
        <taxon>Nectriaceae</taxon>
        <taxon>Fusarium</taxon>
        <taxon>Fusarium oxysporum species complex</taxon>
    </lineage>
</organism>
<gene>
    <name evidence="2" type="ORF">FOTG_16267</name>
</gene>